<feature type="region of interest" description="Disordered" evidence="1">
    <location>
        <begin position="268"/>
        <end position="288"/>
    </location>
</feature>
<evidence type="ECO:0000256" key="1">
    <source>
        <dbReference type="SAM" id="MobiDB-lite"/>
    </source>
</evidence>
<reference evidence="2" key="1">
    <citation type="submission" date="2020-11" db="EMBL/GenBank/DDBJ databases">
        <authorList>
            <person name="Tran Van P."/>
        </authorList>
    </citation>
    <scope>NUCLEOTIDE SEQUENCE</scope>
</reference>
<proteinExistence type="predicted"/>
<feature type="region of interest" description="Disordered" evidence="1">
    <location>
        <begin position="187"/>
        <end position="225"/>
    </location>
</feature>
<dbReference type="EMBL" id="OC317331">
    <property type="protein sequence ID" value="CAD7396190.1"/>
    <property type="molecule type" value="Genomic_DNA"/>
</dbReference>
<protein>
    <submittedName>
        <fullName evidence="2">Uncharacterized protein</fullName>
    </submittedName>
</protein>
<dbReference type="AlphaFoldDB" id="A0A7R9GSE9"/>
<evidence type="ECO:0000313" key="2">
    <source>
        <dbReference type="EMBL" id="CAD7396190.1"/>
    </source>
</evidence>
<accession>A0A7R9GSE9</accession>
<gene>
    <name evidence="2" type="ORF">TCEB3V08_LOCUS3490</name>
</gene>
<organism evidence="2">
    <name type="scientific">Timema cristinae</name>
    <name type="common">Walking stick</name>
    <dbReference type="NCBI Taxonomy" id="61476"/>
    <lineage>
        <taxon>Eukaryota</taxon>
        <taxon>Metazoa</taxon>
        <taxon>Ecdysozoa</taxon>
        <taxon>Arthropoda</taxon>
        <taxon>Hexapoda</taxon>
        <taxon>Insecta</taxon>
        <taxon>Pterygota</taxon>
        <taxon>Neoptera</taxon>
        <taxon>Polyneoptera</taxon>
        <taxon>Phasmatodea</taxon>
        <taxon>Timematodea</taxon>
        <taxon>Timematoidea</taxon>
        <taxon>Timematidae</taxon>
        <taxon>Timema</taxon>
    </lineage>
</organism>
<sequence>MSAENWQLSNARVCNNEDLDVMHWPFRVNKLLSLGSPKSRGPPTHRCESKALKHACTTEIDAGVNYRLTEWADRNLSMKSDPGWRGKQSTWHDESIYSETIDPLTIAPHNGEHCCGRCEVILPGNWSSNGEQWKMDDSLQKISFVSFNDESSLFLTNQPLVESQKLDLDHLTFRVTRHTHMHTVVGASHHNPRLNPALKQGGRRVAGTATPGSSKPGQVHTRDRRLVRAKTNKLGTESGQLAGSERVGLPLWSSDQELMAIDPEVTESTQPCERGLHTPDQDSSPNLPAIGSPVSCDNGTLEHLTTNVDYMPEDLNSIPWPYRVNKHLPLRSYTPEDINDFSWSSKVNKHVSLRSLKTKGPPTHKLMLVGTADLVSGLKRICRWKGNLDGLMIILHGLMKEVVQR</sequence>
<name>A0A7R9GSE9_TIMCR</name>